<dbReference type="GO" id="GO:0016887">
    <property type="term" value="F:ATP hydrolysis activity"/>
    <property type="evidence" value="ECO:0007669"/>
    <property type="project" value="InterPro"/>
</dbReference>
<dbReference type="PANTHER" id="PTHR43335">
    <property type="entry name" value="ABC TRANSPORTER, ATP-BINDING PROTEIN"/>
    <property type="match status" value="1"/>
</dbReference>
<dbReference type="PATRIC" id="fig|66876.3.peg.460"/>
<dbReference type="PROSITE" id="PS50893">
    <property type="entry name" value="ABC_TRANSPORTER_2"/>
    <property type="match status" value="1"/>
</dbReference>
<evidence type="ECO:0000256" key="5">
    <source>
        <dbReference type="SAM" id="MobiDB-lite"/>
    </source>
</evidence>
<evidence type="ECO:0000256" key="2">
    <source>
        <dbReference type="ARBA" id="ARBA00022448"/>
    </source>
</evidence>
<sequence length="338" mass="36684">MIELQGLTKHYGDKVAVDHLTCTVRPGIVTGFLGPNGAGKSTTMRMMLDLDNPTEGTVRIDGRHYRRLRNPLTSIGALLDAKAIHGGRSAYHHLLCLAQSNGIPRARVDEVLDTVGLTSVAKKRTKGFSLGMGQRLGIAAALLGDPQVLLFDEPVNGLDPEGIHWIRHLMKDLAAQGRTVFVSSHLMSEMALTADHLIVIGQGRLMADTSMAAFIRENSRSYVRMRSPEQEQLRDLLHAEGITAVAVGDGSLEVDGVPAARLGEMAARGRVVLHELSPRQASLEEAFMQLTAASVEYHAHEDRRVAVRPPGPPPAGPPVQPEGWGADWDAHRRQRKGS</sequence>
<keyword evidence="8" id="KW-1185">Reference proteome</keyword>
<keyword evidence="3" id="KW-0547">Nucleotide-binding</keyword>
<dbReference type="InterPro" id="IPR003593">
    <property type="entry name" value="AAA+_ATPase"/>
</dbReference>
<evidence type="ECO:0000259" key="6">
    <source>
        <dbReference type="PROSITE" id="PS50893"/>
    </source>
</evidence>
<keyword evidence="4" id="KW-0067">ATP-binding</keyword>
<dbReference type="RefSeq" id="WP_053922232.1">
    <property type="nucleotide sequence ID" value="NZ_LGKG01000001.1"/>
</dbReference>
<dbReference type="PANTHER" id="PTHR43335:SF4">
    <property type="entry name" value="ABC TRANSPORTER, ATP-BINDING PROTEIN"/>
    <property type="match status" value="1"/>
</dbReference>
<evidence type="ECO:0000256" key="4">
    <source>
        <dbReference type="ARBA" id="ARBA00022840"/>
    </source>
</evidence>
<dbReference type="Gene3D" id="3.40.50.300">
    <property type="entry name" value="P-loop containing nucleotide triphosphate hydrolases"/>
    <property type="match status" value="1"/>
</dbReference>
<gene>
    <name evidence="7" type="ORF">ADL29_02165</name>
</gene>
<dbReference type="Pfam" id="PF00005">
    <property type="entry name" value="ABC_tran"/>
    <property type="match status" value="1"/>
</dbReference>
<keyword evidence="2" id="KW-0813">Transport</keyword>
<dbReference type="InterPro" id="IPR027417">
    <property type="entry name" value="P-loop_NTPase"/>
</dbReference>
<comment type="similarity">
    <text evidence="1">Belongs to the ABC transporter superfamily.</text>
</comment>
<dbReference type="InterPro" id="IPR003439">
    <property type="entry name" value="ABC_transporter-like_ATP-bd"/>
</dbReference>
<name>A0A0N0H4M2_9ACTN</name>
<dbReference type="EMBL" id="LGKG01000001">
    <property type="protein sequence ID" value="KPC67241.1"/>
    <property type="molecule type" value="Genomic_DNA"/>
</dbReference>
<evidence type="ECO:0000313" key="8">
    <source>
        <dbReference type="Proteomes" id="UP000037982"/>
    </source>
</evidence>
<dbReference type="GO" id="GO:0005524">
    <property type="term" value="F:ATP binding"/>
    <property type="evidence" value="ECO:0007669"/>
    <property type="project" value="UniProtKB-KW"/>
</dbReference>
<proteinExistence type="inferred from homology"/>
<evidence type="ECO:0000256" key="3">
    <source>
        <dbReference type="ARBA" id="ARBA00022741"/>
    </source>
</evidence>
<feature type="region of interest" description="Disordered" evidence="5">
    <location>
        <begin position="305"/>
        <end position="338"/>
    </location>
</feature>
<feature type="domain" description="ABC transporter" evidence="6">
    <location>
        <begin position="2"/>
        <end position="227"/>
    </location>
</feature>
<protein>
    <recommendedName>
        <fullName evidence="6">ABC transporter domain-containing protein</fullName>
    </recommendedName>
</protein>
<dbReference type="Proteomes" id="UP000037982">
    <property type="component" value="Unassembled WGS sequence"/>
</dbReference>
<feature type="compositionally biased region" description="Pro residues" evidence="5">
    <location>
        <begin position="309"/>
        <end position="320"/>
    </location>
</feature>
<reference evidence="8" key="1">
    <citation type="submission" date="2015-07" db="EMBL/GenBank/DDBJ databases">
        <authorList>
            <person name="Ju K.-S."/>
            <person name="Doroghazi J.R."/>
            <person name="Metcalf W.W."/>
        </authorList>
    </citation>
    <scope>NUCLEOTIDE SEQUENCE [LARGE SCALE GENOMIC DNA]</scope>
    <source>
        <strain evidence="8">NRRL ISP-5002</strain>
    </source>
</reference>
<dbReference type="SMART" id="SM00382">
    <property type="entry name" value="AAA"/>
    <property type="match status" value="1"/>
</dbReference>
<organism evidence="7 8">
    <name type="scientific">Streptomyces chattanoogensis</name>
    <dbReference type="NCBI Taxonomy" id="66876"/>
    <lineage>
        <taxon>Bacteria</taxon>
        <taxon>Bacillati</taxon>
        <taxon>Actinomycetota</taxon>
        <taxon>Actinomycetes</taxon>
        <taxon>Kitasatosporales</taxon>
        <taxon>Streptomycetaceae</taxon>
        <taxon>Streptomyces</taxon>
    </lineage>
</organism>
<dbReference type="AlphaFoldDB" id="A0A0N0H4M2"/>
<evidence type="ECO:0000313" key="7">
    <source>
        <dbReference type="EMBL" id="KPC67241.1"/>
    </source>
</evidence>
<accession>A0A0N0H4M2</accession>
<evidence type="ECO:0000256" key="1">
    <source>
        <dbReference type="ARBA" id="ARBA00005417"/>
    </source>
</evidence>
<dbReference type="SUPFAM" id="SSF52540">
    <property type="entry name" value="P-loop containing nucleoside triphosphate hydrolases"/>
    <property type="match status" value="1"/>
</dbReference>
<comment type="caution">
    <text evidence="7">The sequence shown here is derived from an EMBL/GenBank/DDBJ whole genome shotgun (WGS) entry which is preliminary data.</text>
</comment>